<dbReference type="EMBL" id="PCWQ01000015">
    <property type="protein sequence ID" value="PIR06275.1"/>
    <property type="molecule type" value="Genomic_DNA"/>
</dbReference>
<dbReference type="Proteomes" id="UP000230564">
    <property type="component" value="Unassembled WGS sequence"/>
</dbReference>
<protein>
    <submittedName>
        <fullName evidence="1">Uncharacterized protein</fullName>
    </submittedName>
</protein>
<accession>A0A2H0NDP4</accession>
<comment type="caution">
    <text evidence="1">The sequence shown here is derived from an EMBL/GenBank/DDBJ whole genome shotgun (WGS) entry which is preliminary data.</text>
</comment>
<evidence type="ECO:0000313" key="1">
    <source>
        <dbReference type="EMBL" id="PIR06275.1"/>
    </source>
</evidence>
<organism evidence="1 2">
    <name type="scientific">Candidatus Komeilibacteria bacterium CG11_big_fil_rev_8_21_14_0_20_36_20</name>
    <dbReference type="NCBI Taxonomy" id="1974477"/>
    <lineage>
        <taxon>Bacteria</taxon>
        <taxon>Candidatus Komeiliibacteriota</taxon>
    </lineage>
</organism>
<sequence>MRERIRAVAESLAKDLEDDIADEVGNLTGKLTTDFMDEGSEIESELMGYAFDQINDALLGEIKKELK</sequence>
<name>A0A2H0NDP4_9BACT</name>
<evidence type="ECO:0000313" key="2">
    <source>
        <dbReference type="Proteomes" id="UP000230564"/>
    </source>
</evidence>
<proteinExistence type="predicted"/>
<reference evidence="1 2" key="1">
    <citation type="submission" date="2017-09" db="EMBL/GenBank/DDBJ databases">
        <title>Depth-based differentiation of microbial function through sediment-hosted aquifers and enrichment of novel symbionts in the deep terrestrial subsurface.</title>
        <authorList>
            <person name="Probst A.J."/>
            <person name="Ladd B."/>
            <person name="Jarett J.K."/>
            <person name="Geller-Mcgrath D.E."/>
            <person name="Sieber C.M."/>
            <person name="Emerson J.B."/>
            <person name="Anantharaman K."/>
            <person name="Thomas B.C."/>
            <person name="Malmstrom R."/>
            <person name="Stieglmeier M."/>
            <person name="Klingl A."/>
            <person name="Woyke T."/>
            <person name="Ryan C.M."/>
            <person name="Banfield J.F."/>
        </authorList>
    </citation>
    <scope>NUCLEOTIDE SEQUENCE [LARGE SCALE GENOMIC DNA]</scope>
    <source>
        <strain evidence="1">CG11_big_fil_rev_8_21_14_0_20_36_20</strain>
    </source>
</reference>
<dbReference type="AlphaFoldDB" id="A0A2H0NDP4"/>
<gene>
    <name evidence="1" type="ORF">COV55_04535</name>
</gene>